<reference evidence="8 9" key="1">
    <citation type="submission" date="2016-07" db="EMBL/GenBank/DDBJ databases">
        <title>Pervasive Adenine N6-methylation of Active Genes in Fungi.</title>
        <authorList>
            <consortium name="DOE Joint Genome Institute"/>
            <person name="Mondo S.J."/>
            <person name="Dannebaum R.O."/>
            <person name="Kuo R.C."/>
            <person name="Labutti K."/>
            <person name="Haridas S."/>
            <person name="Kuo A."/>
            <person name="Salamov A."/>
            <person name="Ahrendt S.R."/>
            <person name="Lipzen A."/>
            <person name="Sullivan W."/>
            <person name="Andreopoulos W.B."/>
            <person name="Clum A."/>
            <person name="Lindquist E."/>
            <person name="Daum C."/>
            <person name="Ramamoorthy G.K."/>
            <person name="Gryganskyi A."/>
            <person name="Culley D."/>
            <person name="Magnuson J.K."/>
            <person name="James T.Y."/>
            <person name="O'Malley M.A."/>
            <person name="Stajich J.E."/>
            <person name="Spatafora J.W."/>
            <person name="Visel A."/>
            <person name="Grigoriev I.V."/>
        </authorList>
    </citation>
    <scope>NUCLEOTIDE SEQUENCE [LARGE SCALE GENOMIC DNA]</scope>
    <source>
        <strain evidence="8 9">NRRL 1336</strain>
    </source>
</reference>
<evidence type="ECO:0000256" key="4">
    <source>
        <dbReference type="ARBA" id="ARBA00023163"/>
    </source>
</evidence>
<proteinExistence type="predicted"/>
<keyword evidence="5" id="KW-0539">Nucleus</keyword>
<dbReference type="GO" id="GO:0045944">
    <property type="term" value="P:positive regulation of transcription by RNA polymerase II"/>
    <property type="evidence" value="ECO:0007669"/>
    <property type="project" value="TreeGrafter"/>
</dbReference>
<feature type="compositionally biased region" description="Polar residues" evidence="6">
    <location>
        <begin position="180"/>
        <end position="202"/>
    </location>
</feature>
<dbReference type="PANTHER" id="PTHR10328:SF3">
    <property type="entry name" value="PROTEIN MAX"/>
    <property type="match status" value="1"/>
</dbReference>
<name>A0A1X2I8B5_9FUNG</name>
<feature type="region of interest" description="Disordered" evidence="6">
    <location>
        <begin position="128"/>
        <end position="251"/>
    </location>
</feature>
<keyword evidence="2" id="KW-0238">DNA-binding</keyword>
<dbReference type="SUPFAM" id="SSF47459">
    <property type="entry name" value="HLH, helix-loop-helix DNA-binding domain"/>
    <property type="match status" value="1"/>
</dbReference>
<feature type="compositionally biased region" description="Polar residues" evidence="6">
    <location>
        <begin position="1"/>
        <end position="10"/>
    </location>
</feature>
<keyword evidence="1" id="KW-0805">Transcription regulation</keyword>
<dbReference type="EMBL" id="MCGE01000021">
    <property type="protein sequence ID" value="ORZ11514.1"/>
    <property type="molecule type" value="Genomic_DNA"/>
</dbReference>
<feature type="compositionally biased region" description="Low complexity" evidence="6">
    <location>
        <begin position="240"/>
        <end position="251"/>
    </location>
</feature>
<sequence>MTTTVSNFQPTRRNSSSSSSTAMRMMTCSPPSFGFSSVLYSPTMNDDPSDEILNGDKRSAHNALERQRREGLNKKFQQLAHVLPGLQNVRRPSKSMIVAKSLEFVSKSVQRDSSYQNKIKQLRKEYQTLRKHTQQQQQQQRSKKTTAPPPLLLTRNNKKRAHREDTSPSKRQKQPYSPPGSRQVSNATITPTPSVTKKQQSPIRHKFVHHHASASSPSSTSLPISPEKKPCTVSPPPAAPAESAQTQMPTTTTTPQYTMITAPPPLVHEFAMQPSWPPLDLSGVSYMDHSVPPPSSVASLYPSPPPTVPFFTTHSPPSFYPTDPSYAYFWK</sequence>
<dbReference type="GO" id="GO:0046983">
    <property type="term" value="F:protein dimerization activity"/>
    <property type="evidence" value="ECO:0007669"/>
    <property type="project" value="InterPro"/>
</dbReference>
<gene>
    <name evidence="8" type="ORF">BCR42DRAFT_379873</name>
</gene>
<keyword evidence="9" id="KW-1185">Reference proteome</keyword>
<dbReference type="AlphaFoldDB" id="A0A1X2I8B5"/>
<keyword evidence="4" id="KW-0804">Transcription</keyword>
<feature type="region of interest" description="Disordered" evidence="6">
    <location>
        <begin position="1"/>
        <end position="24"/>
    </location>
</feature>
<dbReference type="PANTHER" id="PTHR10328">
    <property type="entry name" value="PROTEIN MAX MYC-ASSOCIATED FACTOR X"/>
    <property type="match status" value="1"/>
</dbReference>
<dbReference type="PROSITE" id="PS50888">
    <property type="entry name" value="BHLH"/>
    <property type="match status" value="1"/>
</dbReference>
<dbReference type="SMART" id="SM00353">
    <property type="entry name" value="HLH"/>
    <property type="match status" value="1"/>
</dbReference>
<evidence type="ECO:0000256" key="2">
    <source>
        <dbReference type="ARBA" id="ARBA00023125"/>
    </source>
</evidence>
<dbReference type="GO" id="GO:0003677">
    <property type="term" value="F:DNA binding"/>
    <property type="evidence" value="ECO:0007669"/>
    <property type="project" value="UniProtKB-KW"/>
</dbReference>
<evidence type="ECO:0000256" key="6">
    <source>
        <dbReference type="SAM" id="MobiDB-lite"/>
    </source>
</evidence>
<evidence type="ECO:0000256" key="3">
    <source>
        <dbReference type="ARBA" id="ARBA00023159"/>
    </source>
</evidence>
<feature type="domain" description="BHLH" evidence="7">
    <location>
        <begin position="56"/>
        <end position="108"/>
    </location>
</feature>
<dbReference type="InterPro" id="IPR036638">
    <property type="entry name" value="HLH_DNA-bd_sf"/>
</dbReference>
<accession>A0A1X2I8B5</accession>
<keyword evidence="3" id="KW-0010">Activator</keyword>
<evidence type="ECO:0000259" key="7">
    <source>
        <dbReference type="PROSITE" id="PS50888"/>
    </source>
</evidence>
<dbReference type="Gene3D" id="4.10.280.10">
    <property type="entry name" value="Helix-loop-helix DNA-binding domain"/>
    <property type="match status" value="1"/>
</dbReference>
<dbReference type="GO" id="GO:0003700">
    <property type="term" value="F:DNA-binding transcription factor activity"/>
    <property type="evidence" value="ECO:0007669"/>
    <property type="project" value="TreeGrafter"/>
</dbReference>
<dbReference type="Pfam" id="PF00010">
    <property type="entry name" value="HLH"/>
    <property type="match status" value="1"/>
</dbReference>
<feature type="compositionally biased region" description="Basic residues" evidence="6">
    <location>
        <begin position="203"/>
        <end position="212"/>
    </location>
</feature>
<feature type="compositionally biased region" description="Low complexity" evidence="6">
    <location>
        <begin position="213"/>
        <end position="225"/>
    </location>
</feature>
<dbReference type="STRING" id="90262.A0A1X2I8B5"/>
<dbReference type="Proteomes" id="UP000193560">
    <property type="component" value="Unassembled WGS sequence"/>
</dbReference>
<evidence type="ECO:0000313" key="9">
    <source>
        <dbReference type="Proteomes" id="UP000193560"/>
    </source>
</evidence>
<evidence type="ECO:0000256" key="5">
    <source>
        <dbReference type="ARBA" id="ARBA00023242"/>
    </source>
</evidence>
<comment type="caution">
    <text evidence="8">The sequence shown here is derived from an EMBL/GenBank/DDBJ whole genome shotgun (WGS) entry which is preliminary data.</text>
</comment>
<feature type="compositionally biased region" description="Low complexity" evidence="6">
    <location>
        <begin position="11"/>
        <end position="24"/>
    </location>
</feature>
<dbReference type="GO" id="GO:0090575">
    <property type="term" value="C:RNA polymerase II transcription regulator complex"/>
    <property type="evidence" value="ECO:0007669"/>
    <property type="project" value="TreeGrafter"/>
</dbReference>
<organism evidence="8 9">
    <name type="scientific">Absidia repens</name>
    <dbReference type="NCBI Taxonomy" id="90262"/>
    <lineage>
        <taxon>Eukaryota</taxon>
        <taxon>Fungi</taxon>
        <taxon>Fungi incertae sedis</taxon>
        <taxon>Mucoromycota</taxon>
        <taxon>Mucoromycotina</taxon>
        <taxon>Mucoromycetes</taxon>
        <taxon>Mucorales</taxon>
        <taxon>Cunninghamellaceae</taxon>
        <taxon>Absidia</taxon>
    </lineage>
</organism>
<dbReference type="InterPro" id="IPR011598">
    <property type="entry name" value="bHLH_dom"/>
</dbReference>
<evidence type="ECO:0000313" key="8">
    <source>
        <dbReference type="EMBL" id="ORZ11514.1"/>
    </source>
</evidence>
<protein>
    <recommendedName>
        <fullName evidence="7">BHLH domain-containing protein</fullName>
    </recommendedName>
</protein>
<dbReference type="OrthoDB" id="8964853at2759"/>
<evidence type="ECO:0000256" key="1">
    <source>
        <dbReference type="ARBA" id="ARBA00023015"/>
    </source>
</evidence>